<dbReference type="EMBL" id="LT629705">
    <property type="protein sequence ID" value="SDN42339.1"/>
    <property type="molecule type" value="Genomic_DNA"/>
</dbReference>
<evidence type="ECO:0000313" key="1">
    <source>
        <dbReference type="EMBL" id="SDN42339.1"/>
    </source>
</evidence>
<gene>
    <name evidence="1" type="ORF">SAMN04489798_0269</name>
</gene>
<protein>
    <submittedName>
        <fullName evidence="1">Uncharacterized protein</fullName>
    </submittedName>
</protein>
<reference evidence="1 2" key="1">
    <citation type="submission" date="2016-10" db="EMBL/GenBank/DDBJ databases">
        <authorList>
            <person name="de Groot N.N."/>
        </authorList>
    </citation>
    <scope>NUCLEOTIDE SEQUENCE [LARGE SCALE GENOMIC DNA]</scope>
    <source>
        <strain evidence="1 2">CECT 7543</strain>
    </source>
</reference>
<dbReference type="AlphaFoldDB" id="A0A1H0B9N4"/>
<proteinExistence type="predicted"/>
<organism evidence="1 2">
    <name type="scientific">Pseudomonas arsenicoxydans</name>
    <dbReference type="NCBI Taxonomy" id="702115"/>
    <lineage>
        <taxon>Bacteria</taxon>
        <taxon>Pseudomonadati</taxon>
        <taxon>Pseudomonadota</taxon>
        <taxon>Gammaproteobacteria</taxon>
        <taxon>Pseudomonadales</taxon>
        <taxon>Pseudomonadaceae</taxon>
        <taxon>Pseudomonas</taxon>
    </lineage>
</organism>
<dbReference type="RefSeq" id="WP_090175895.1">
    <property type="nucleotide sequence ID" value="NZ_LT629705.1"/>
</dbReference>
<name>A0A1H0B9N4_9PSED</name>
<evidence type="ECO:0000313" key="2">
    <source>
        <dbReference type="Proteomes" id="UP000198827"/>
    </source>
</evidence>
<dbReference type="Proteomes" id="UP000198827">
    <property type="component" value="Chromosome I"/>
</dbReference>
<sequence length="72" mass="7701">MSDNSDSKIATADALTLLLHNQHALAAAIEEVTKWLSENGASSVGANAFAAMETLDRNAQDITEAIMRLRQS</sequence>
<accession>A0A1H0B9N4</accession>